<organism evidence="6 7">
    <name type="scientific">Salininema proteolyticum</name>
    <dbReference type="NCBI Taxonomy" id="1607685"/>
    <lineage>
        <taxon>Bacteria</taxon>
        <taxon>Bacillati</taxon>
        <taxon>Actinomycetota</taxon>
        <taxon>Actinomycetes</taxon>
        <taxon>Glycomycetales</taxon>
        <taxon>Glycomycetaceae</taxon>
        <taxon>Salininema</taxon>
    </lineage>
</organism>
<evidence type="ECO:0000256" key="3">
    <source>
        <dbReference type="ARBA" id="ARBA00022989"/>
    </source>
</evidence>
<dbReference type="InterPro" id="IPR032808">
    <property type="entry name" value="DoxX"/>
</dbReference>
<evidence type="ECO:0000256" key="1">
    <source>
        <dbReference type="ARBA" id="ARBA00004141"/>
    </source>
</evidence>
<keyword evidence="2 5" id="KW-0812">Transmembrane</keyword>
<comment type="subcellular location">
    <subcellularLocation>
        <location evidence="1">Membrane</location>
        <topology evidence="1">Multi-pass membrane protein</topology>
    </subcellularLocation>
</comment>
<protein>
    <submittedName>
        <fullName evidence="6">DoxX family protein</fullName>
    </submittedName>
</protein>
<evidence type="ECO:0000256" key="5">
    <source>
        <dbReference type="SAM" id="Phobius"/>
    </source>
</evidence>
<reference evidence="7" key="1">
    <citation type="journal article" date="2019" name="Int. J. Syst. Evol. Microbiol.">
        <title>The Global Catalogue of Microorganisms (GCM) 10K type strain sequencing project: providing services to taxonomists for standard genome sequencing and annotation.</title>
        <authorList>
            <consortium name="The Broad Institute Genomics Platform"/>
            <consortium name="The Broad Institute Genome Sequencing Center for Infectious Disease"/>
            <person name="Wu L."/>
            <person name="Ma J."/>
        </authorList>
    </citation>
    <scope>NUCLEOTIDE SEQUENCE [LARGE SCALE GENOMIC DNA]</scope>
    <source>
        <strain evidence="7">IBRC-M 10908</strain>
    </source>
</reference>
<evidence type="ECO:0000313" key="7">
    <source>
        <dbReference type="Proteomes" id="UP001595823"/>
    </source>
</evidence>
<sequence length="112" mass="11517">MSGLFAFGGILKVTDDPASAEGFRALGLSDEIRYFVGLAEIAGAIGLLIPILSGLTALCLTALMTGATTITAFSDPALIAFPAVTLVIVALIAMGRRYQVGRLAAFVRGVKS</sequence>
<keyword evidence="4 5" id="KW-0472">Membrane</keyword>
<keyword evidence="7" id="KW-1185">Reference proteome</keyword>
<dbReference type="RefSeq" id="WP_380622373.1">
    <property type="nucleotide sequence ID" value="NZ_JBHSDK010000021.1"/>
</dbReference>
<gene>
    <name evidence="6" type="ORF">ACFPET_14630</name>
</gene>
<evidence type="ECO:0000256" key="2">
    <source>
        <dbReference type="ARBA" id="ARBA00022692"/>
    </source>
</evidence>
<comment type="caution">
    <text evidence="6">The sequence shown here is derived from an EMBL/GenBank/DDBJ whole genome shotgun (WGS) entry which is preliminary data.</text>
</comment>
<evidence type="ECO:0000313" key="6">
    <source>
        <dbReference type="EMBL" id="MFC4336436.1"/>
    </source>
</evidence>
<dbReference type="EMBL" id="JBHSDK010000021">
    <property type="protein sequence ID" value="MFC4336436.1"/>
    <property type="molecule type" value="Genomic_DNA"/>
</dbReference>
<name>A0ABV8U038_9ACTN</name>
<dbReference type="Proteomes" id="UP001595823">
    <property type="component" value="Unassembled WGS sequence"/>
</dbReference>
<keyword evidence="3 5" id="KW-1133">Transmembrane helix</keyword>
<feature type="transmembrane region" description="Helical" evidence="5">
    <location>
        <begin position="34"/>
        <end position="64"/>
    </location>
</feature>
<proteinExistence type="predicted"/>
<accession>A0ABV8U038</accession>
<dbReference type="Pfam" id="PF13564">
    <property type="entry name" value="DoxX_2"/>
    <property type="match status" value="1"/>
</dbReference>
<feature type="transmembrane region" description="Helical" evidence="5">
    <location>
        <begin position="76"/>
        <end position="94"/>
    </location>
</feature>
<evidence type="ECO:0000256" key="4">
    <source>
        <dbReference type="ARBA" id="ARBA00023136"/>
    </source>
</evidence>